<evidence type="ECO:0000313" key="6">
    <source>
        <dbReference type="RefSeq" id="XP_030073947.1"/>
    </source>
</evidence>
<proteinExistence type="predicted"/>
<dbReference type="InterPro" id="IPR035899">
    <property type="entry name" value="DBL_dom_sf"/>
</dbReference>
<feature type="region of interest" description="Disordered" evidence="2">
    <location>
        <begin position="704"/>
        <end position="750"/>
    </location>
</feature>
<feature type="region of interest" description="Disordered" evidence="2">
    <location>
        <begin position="973"/>
        <end position="999"/>
    </location>
</feature>
<dbReference type="CDD" id="cd00160">
    <property type="entry name" value="RhoGEF"/>
    <property type="match status" value="1"/>
</dbReference>
<evidence type="ECO:0000256" key="1">
    <source>
        <dbReference type="ARBA" id="ARBA00022553"/>
    </source>
</evidence>
<dbReference type="GO" id="GO:0030833">
    <property type="term" value="P:regulation of actin filament polymerization"/>
    <property type="evidence" value="ECO:0007669"/>
    <property type="project" value="TreeGrafter"/>
</dbReference>
<protein>
    <submittedName>
        <fullName evidence="6">Pleckstrin homology domain-containing family G member 2 isoform X1</fullName>
    </submittedName>
</protein>
<feature type="compositionally biased region" description="Polar residues" evidence="2">
    <location>
        <begin position="37"/>
        <end position="50"/>
    </location>
</feature>
<feature type="region of interest" description="Disordered" evidence="2">
    <location>
        <begin position="1481"/>
        <end position="1516"/>
    </location>
</feature>
<dbReference type="SMART" id="SM00325">
    <property type="entry name" value="RhoGEF"/>
    <property type="match status" value="1"/>
</dbReference>
<dbReference type="KEGG" id="muo:115479841"/>
<evidence type="ECO:0000256" key="2">
    <source>
        <dbReference type="SAM" id="MobiDB-lite"/>
    </source>
</evidence>
<dbReference type="Gene3D" id="2.30.29.30">
    <property type="entry name" value="Pleckstrin-homology domain (PH domain)/Phosphotyrosine-binding domain (PTB)"/>
    <property type="match status" value="1"/>
</dbReference>
<dbReference type="InterPro" id="IPR000219">
    <property type="entry name" value="DH_dom"/>
</dbReference>
<accession>A0A6P7Z3R6</accession>
<feature type="compositionally biased region" description="Basic and acidic residues" evidence="2">
    <location>
        <begin position="1303"/>
        <end position="1313"/>
    </location>
</feature>
<dbReference type="SUPFAM" id="SSF48065">
    <property type="entry name" value="DBL homology domain (DH-domain)"/>
    <property type="match status" value="1"/>
</dbReference>
<feature type="compositionally biased region" description="Low complexity" evidence="2">
    <location>
        <begin position="1500"/>
        <end position="1513"/>
    </location>
</feature>
<feature type="region of interest" description="Disordered" evidence="2">
    <location>
        <begin position="1300"/>
        <end position="1373"/>
    </location>
</feature>
<feature type="region of interest" description="Disordered" evidence="2">
    <location>
        <begin position="1972"/>
        <end position="1995"/>
    </location>
</feature>
<dbReference type="PROSITE" id="PS50003">
    <property type="entry name" value="PH_DOMAIN"/>
    <property type="match status" value="1"/>
</dbReference>
<dbReference type="PANTHER" id="PTHR45924:SF3">
    <property type="entry name" value="PLECKSTRIN HOMOLOGY DOMAIN-CONTAINING FAMILY G MEMBER 2"/>
    <property type="match status" value="1"/>
</dbReference>
<dbReference type="InParanoid" id="A0A6P7Z3R6"/>
<dbReference type="InterPro" id="IPR001849">
    <property type="entry name" value="PH_domain"/>
</dbReference>
<feature type="region of interest" description="Disordered" evidence="2">
    <location>
        <begin position="1"/>
        <end position="101"/>
    </location>
</feature>
<feature type="region of interest" description="Disordered" evidence="2">
    <location>
        <begin position="1188"/>
        <end position="1249"/>
    </location>
</feature>
<reference evidence="6" key="2">
    <citation type="submission" date="2025-08" db="UniProtKB">
        <authorList>
            <consortium name="RefSeq"/>
        </authorList>
    </citation>
    <scope>IDENTIFICATION</scope>
</reference>
<dbReference type="PROSITE" id="PS50010">
    <property type="entry name" value="DH_2"/>
    <property type="match status" value="1"/>
</dbReference>
<feature type="domain" description="PH" evidence="3">
    <location>
        <begin position="358"/>
        <end position="450"/>
    </location>
</feature>
<dbReference type="GO" id="GO:0031267">
    <property type="term" value="F:small GTPase binding"/>
    <property type="evidence" value="ECO:0007669"/>
    <property type="project" value="TreeGrafter"/>
</dbReference>
<feature type="compositionally biased region" description="Polar residues" evidence="2">
    <location>
        <begin position="1203"/>
        <end position="1214"/>
    </location>
</feature>
<dbReference type="OrthoDB" id="1594986at2759"/>
<dbReference type="RefSeq" id="XP_030073947.1">
    <property type="nucleotide sequence ID" value="XM_030218087.1"/>
</dbReference>
<dbReference type="CTD" id="64857"/>
<dbReference type="GO" id="GO:0005829">
    <property type="term" value="C:cytosol"/>
    <property type="evidence" value="ECO:0007669"/>
    <property type="project" value="UniProtKB-ARBA"/>
</dbReference>
<name>A0A6P7Z3R6_9AMPH</name>
<feature type="compositionally biased region" description="Basic and acidic residues" evidence="2">
    <location>
        <begin position="1585"/>
        <end position="1601"/>
    </location>
</feature>
<dbReference type="Pfam" id="PF22697">
    <property type="entry name" value="SOS1_NGEF_PH"/>
    <property type="match status" value="1"/>
</dbReference>
<dbReference type="PANTHER" id="PTHR45924">
    <property type="entry name" value="FI17866P1"/>
    <property type="match status" value="1"/>
</dbReference>
<dbReference type="FunFam" id="1.20.900.10:FF:000019">
    <property type="entry name" value="Pleckstrin homology domain-containing family G member 1"/>
    <property type="match status" value="1"/>
</dbReference>
<dbReference type="Pfam" id="PF00621">
    <property type="entry name" value="RhoGEF"/>
    <property type="match status" value="1"/>
</dbReference>
<keyword evidence="1" id="KW-0597">Phosphoprotein</keyword>
<dbReference type="GeneID" id="115479841"/>
<dbReference type="Gene3D" id="1.20.900.10">
    <property type="entry name" value="Dbl homology (DH) domain"/>
    <property type="match status" value="1"/>
</dbReference>
<gene>
    <name evidence="6" type="primary">PLEKHG2</name>
</gene>
<feature type="compositionally biased region" description="Low complexity" evidence="2">
    <location>
        <begin position="56"/>
        <end position="90"/>
    </location>
</feature>
<feature type="region of interest" description="Disordered" evidence="2">
    <location>
        <begin position="1528"/>
        <end position="1565"/>
    </location>
</feature>
<feature type="region of interest" description="Disordered" evidence="2">
    <location>
        <begin position="590"/>
        <end position="613"/>
    </location>
</feature>
<feature type="compositionally biased region" description="Basic and acidic residues" evidence="2">
    <location>
        <begin position="1028"/>
        <end position="1038"/>
    </location>
</feature>
<feature type="compositionally biased region" description="Polar residues" evidence="2">
    <location>
        <begin position="1864"/>
        <end position="1900"/>
    </location>
</feature>
<dbReference type="Proteomes" id="UP000515156">
    <property type="component" value="Chromosome 11"/>
</dbReference>
<keyword evidence="5" id="KW-1185">Reference proteome</keyword>
<evidence type="ECO:0000313" key="5">
    <source>
        <dbReference type="Proteomes" id="UP000515156"/>
    </source>
</evidence>
<feature type="region of interest" description="Disordered" evidence="2">
    <location>
        <begin position="1864"/>
        <end position="1904"/>
    </location>
</feature>
<feature type="compositionally biased region" description="Polar residues" evidence="2">
    <location>
        <begin position="1540"/>
        <end position="1565"/>
    </location>
</feature>
<feature type="region of interest" description="Disordered" evidence="2">
    <location>
        <begin position="1114"/>
        <end position="1151"/>
    </location>
</feature>
<evidence type="ECO:0000259" key="4">
    <source>
        <dbReference type="PROSITE" id="PS50010"/>
    </source>
</evidence>
<feature type="region of interest" description="Disordered" evidence="2">
    <location>
        <begin position="1028"/>
        <end position="1062"/>
    </location>
</feature>
<dbReference type="SUPFAM" id="SSF50729">
    <property type="entry name" value="PH domain-like"/>
    <property type="match status" value="1"/>
</dbReference>
<reference evidence="5" key="1">
    <citation type="submission" date="2024-06" db="UniProtKB">
        <authorList>
            <consortium name="RefSeq"/>
        </authorList>
    </citation>
    <scope>NUCLEOTIDE SEQUENCE [LARGE SCALE GENOMIC DNA]</scope>
</reference>
<dbReference type="CDD" id="cd13243">
    <property type="entry name" value="PH_PLEKHG1_G2_G3"/>
    <property type="match status" value="1"/>
</dbReference>
<feature type="region of interest" description="Disordered" evidence="2">
    <location>
        <begin position="633"/>
        <end position="656"/>
    </location>
</feature>
<evidence type="ECO:0000259" key="3">
    <source>
        <dbReference type="PROSITE" id="PS50003"/>
    </source>
</evidence>
<feature type="domain" description="DH" evidence="4">
    <location>
        <begin position="149"/>
        <end position="328"/>
    </location>
</feature>
<dbReference type="InterPro" id="IPR055251">
    <property type="entry name" value="SOS1_NGEF_PH"/>
</dbReference>
<dbReference type="GO" id="GO:0005085">
    <property type="term" value="F:guanyl-nucleotide exchange factor activity"/>
    <property type="evidence" value="ECO:0007669"/>
    <property type="project" value="InterPro"/>
</dbReference>
<organism evidence="5 6">
    <name type="scientific">Microcaecilia unicolor</name>
    <dbReference type="NCBI Taxonomy" id="1415580"/>
    <lineage>
        <taxon>Eukaryota</taxon>
        <taxon>Metazoa</taxon>
        <taxon>Chordata</taxon>
        <taxon>Craniata</taxon>
        <taxon>Vertebrata</taxon>
        <taxon>Euteleostomi</taxon>
        <taxon>Amphibia</taxon>
        <taxon>Gymnophiona</taxon>
        <taxon>Siphonopidae</taxon>
        <taxon>Microcaecilia</taxon>
    </lineage>
</organism>
<feature type="compositionally biased region" description="Low complexity" evidence="2">
    <location>
        <begin position="1228"/>
        <end position="1239"/>
    </location>
</feature>
<dbReference type="InterPro" id="IPR043324">
    <property type="entry name" value="PH_PLEKHG1_G2_G3"/>
</dbReference>
<feature type="region of interest" description="Disordered" evidence="2">
    <location>
        <begin position="1578"/>
        <end position="1631"/>
    </location>
</feature>
<feature type="compositionally biased region" description="Acidic residues" evidence="2">
    <location>
        <begin position="591"/>
        <end position="602"/>
    </location>
</feature>
<dbReference type="SMART" id="SM00233">
    <property type="entry name" value="PH"/>
    <property type="match status" value="1"/>
</dbReference>
<sequence length="2191" mass="237787">MPEGARRGSVKKAGKQAGPRPSSASSLSGIVAGMSSEPISGSCTSVNTVCSDSDRPVSLSSSASSASLQDSQSSFGSSGALGSSSHYGSSYPQQNGSDISLDLTPVTQLDGQCEAERSYVMRRFQADSRGPPWSPVLSKCRDPKIKLSHLDRVMLEIVETEQTYVRDLKSIVEDYLGCIIDCDHLPLKPEDVSSLFCNIEDIYEFNSELLEELESCRTAHSIAECFVQRSEEFDIYTLYCMNYPNSVSVLHDCMKSEVLAKFFRERQAMLSHSLPLETYLLKPVQRILKYHLLLQELAKHFDKNSHGYETVEEAIITMTAVAWYINDMKRKQEHAIRLQEIQSLLVSWKGPDLCAFGELVLEGMLRVQRVKKERAFFLFSKMLLIAKKRGEQFVYKTHIFCCNLALTEHMKDSLSFKVADLTIPKQQQVVQAKNQEEKRLWIHYLKRVIVENHPASIPQKAKQVLLENSFQYSPEVRLSSESLWKSVSSPWSAETRGYPLVRRQSEPPQFLFSPEKGRKSLSICSLDNSVQYRRGRRQSEPAQEIPMTFAGASIAKLKHAGSEGELFPTSESIKSAGSTCTVASSVIEVETPGDAEETDPTEEPTFSLSDEPLSTSFSITEEILELLNQKGLKGSTGDVERSLGEEEQDISTTTETKQDLLISQTLHEDTLEDLEELGELQALQEETEDTLSDTIPSAGNYYAPNPGGETLENTTANVPTGYHGSVSESSEEEELRQENGSSPLHVLEDLREDDVPALSTESEELADHSMEDNMQEDLKQQLDNGTHVNKSGCIHFAEDHLQVIGGVLNANSPSIPCSQSLSSWPEGGEEPLCSSVDKCERTASLKRDSALTQDDRLLIEKIKNYYEATETNSFYLNRRESVSYIPTGVVKDSILRFNYILQQESKKDQCQQGEGYCLSLVVTSQPSRVSLPNNVEQVLDSGGDGKCQRSQEPICDSDYSSCAEIRKAWKDKEKRNTSTQKLSGALKRGKKNKKALDAHQENPFNETLVIVEESDLDTTAPLPKEISAEAKAEDDSPINRKASKPDSSLDPGHNLYQEPSKDILSRNPTYCASTGLPDLSFPMEGSGCLIENSEKIISKVQLLAQMYSEKIGKMKAPRRAGDSRSQAMKAKGGVRSLPKLTEETLPDSNTAGEPQVYGHVLIHEALLHLNCYQESSIIISAAKENVSGLERSRPTSPPDTLLLETSISPANSRGFSEGEVRSDQPDLVSYESSEPAVASSEEKSVSPTVSTPELVVDKYPAPTLGEEIESALPLVSNIIPLKNPMVQSLQIVCAPDGGDASEVEVRSTEKSPDPTDCTMPRIGCPDPVNNKGSHHSQEPRPVDYPLPTSCEPKEVNPKPLAEGPSENSDVSRPCKQSVDFCSVGTSEESKFESALLTLTPLAQSTSPAFVSPPEESPASMFSTSLVCANTSGRISALTDLLEMEPTLITRDIDSGGTAQVPEINTSVTFLIPASALSSDAKENPVALGAKLPSKQKMSMSKTPSTEYTEPTSSFNANDASMIALTELSPGEDPNVKYPSHSCSNMRPFSPETPSDTYSNPLSSSSPRFQQLISCSAESGSPYAQQHKEVREPSMARSEDTSKLQLEPKLAAASRGKPRCPELQRADLPSHSSSFWRTGRSFQRSCSSPVNPVVAVCSKQDPPPPFSSPGAKHLPLSPIQRKLSSAAAISKYLAASCASQGATKPTVLPKSKSLDIDIQPQLAQSPVEQPLPTPSASLGNHLPALGYKNEANPARLPANASVQLPKKTPMSPIATGDEEKKTEAVSVLHSSAKTFISGYKPSFSLPLSFSSCNSPGILSPVEAAHSGQEVRIALSSDEGCTEESTHFSSGSSVVIALPRLPVDQPSSIHAKSQSTQPVLSATASAPNSRVQSPTPQCTRISSPPPVFRGIPGKSTHPSLMNSRACSLTPLCINSQECSSSFSSNSAPTFKSLEVASPFSTSGPHVGIASLPQKGRGIQGSSLSSASLTQRSGNPMHSACLSLGARDEDPDFWGTGGSAVQSPGVQSPVRAEGSVLGSYELTNISWPHVRDLRSKYVVLGNDEGLNLQRKAEQKQITSPDLSRSLHDGSWRLGQMGKSSATGHALASDSVRDMVECQTAVAEDKVDTSENLDKSPFKGSYSTTVNIQIGGSGRIASFNNAQVSLTHPFLTTPESQSMRKICINGSTLESSPKT</sequence>
<dbReference type="InterPro" id="IPR011993">
    <property type="entry name" value="PH-like_dom_sf"/>
</dbReference>